<organism evidence="10 11">
    <name type="scientific">Phaedon cochleariae</name>
    <name type="common">Mustard beetle</name>
    <dbReference type="NCBI Taxonomy" id="80249"/>
    <lineage>
        <taxon>Eukaryota</taxon>
        <taxon>Metazoa</taxon>
        <taxon>Ecdysozoa</taxon>
        <taxon>Arthropoda</taxon>
        <taxon>Hexapoda</taxon>
        <taxon>Insecta</taxon>
        <taxon>Pterygota</taxon>
        <taxon>Neoptera</taxon>
        <taxon>Endopterygota</taxon>
        <taxon>Coleoptera</taxon>
        <taxon>Polyphaga</taxon>
        <taxon>Cucujiformia</taxon>
        <taxon>Chrysomeloidea</taxon>
        <taxon>Chrysomelidae</taxon>
        <taxon>Chrysomelinae</taxon>
        <taxon>Chrysomelini</taxon>
        <taxon>Phaedon</taxon>
    </lineage>
</organism>
<evidence type="ECO:0000256" key="1">
    <source>
        <dbReference type="ARBA" id="ARBA00006734"/>
    </source>
</evidence>
<dbReference type="GO" id="GO:0005968">
    <property type="term" value="C:Rab-protein geranylgeranyltransferase complex"/>
    <property type="evidence" value="ECO:0007669"/>
    <property type="project" value="TreeGrafter"/>
</dbReference>
<dbReference type="OrthoDB" id="1658at2759"/>
<evidence type="ECO:0000256" key="8">
    <source>
        <dbReference type="ARBA" id="ARBA00047658"/>
    </source>
</evidence>
<dbReference type="GO" id="GO:0004663">
    <property type="term" value="F:Rab geranylgeranyltransferase activity"/>
    <property type="evidence" value="ECO:0007669"/>
    <property type="project" value="UniProtKB-UniRule"/>
</dbReference>
<evidence type="ECO:0000313" key="11">
    <source>
        <dbReference type="Proteomes" id="UP001153737"/>
    </source>
</evidence>
<evidence type="ECO:0000256" key="7">
    <source>
        <dbReference type="ARBA" id="ARBA00031267"/>
    </source>
</evidence>
<proteinExistence type="inferred from homology"/>
<evidence type="ECO:0000256" key="4">
    <source>
        <dbReference type="ARBA" id="ARBA00022602"/>
    </source>
</evidence>
<accession>A0A9N9SBK4</accession>
<comment type="similarity">
    <text evidence="1 9">Belongs to the protein prenyltransferase subunit alpha family.</text>
</comment>
<evidence type="ECO:0000256" key="2">
    <source>
        <dbReference type="ARBA" id="ARBA00012656"/>
    </source>
</evidence>
<comment type="function">
    <text evidence="9">Catalyzes the transfer of a geranyl-geranyl moiety from geranyl-geranyl pyrophosphate to cysteines occuring in specific C-terminal amino acid sequences.</text>
</comment>
<evidence type="ECO:0000313" key="10">
    <source>
        <dbReference type="EMBL" id="CAG9814069.1"/>
    </source>
</evidence>
<dbReference type="Gene3D" id="1.25.40.120">
    <property type="entry name" value="Protein prenylyltransferase"/>
    <property type="match status" value="1"/>
</dbReference>
<dbReference type="SUPFAM" id="SSF48439">
    <property type="entry name" value="Protein prenylyltransferase"/>
    <property type="match status" value="1"/>
</dbReference>
<dbReference type="AlphaFoldDB" id="A0A9N9SBK4"/>
<name>A0A9N9SBK4_PHACE</name>
<sequence length="316" mass="37601">MHGRLKIRTSEDQKLRKQKEQQKKLAAYHMGTEKILSSRKQDTYDPESISICTQILVVNPDIYTLWNYRKEVILIKKEESKKDEVEGEDTLVKYLENEIGLTEQCLLTNPKSYGVWHHRYWVLNNHPKPNWENEFNLCTKYLTMDDRNFHCWDYRRLLVNKIGITLTDELQFSTDRLNINFSNYSSWHYRSTLMNLDADSARYELNLVQNAVFTDPADSSAWFYLRWVLSNPALPKETREELLSALEQLENLEPDCKWIIMAKCWLTGSLVLNDKDYVDCRVQFYRRLVELDPMRKGQYLDYLKSAEEKTKKIGDQ</sequence>
<reference evidence="10" key="2">
    <citation type="submission" date="2022-10" db="EMBL/GenBank/DDBJ databases">
        <authorList>
            <consortium name="ENA_rothamsted_submissions"/>
            <consortium name="culmorum"/>
            <person name="King R."/>
        </authorList>
    </citation>
    <scope>NUCLEOTIDE SEQUENCE</scope>
</reference>
<gene>
    <name evidence="10" type="ORF">PHAECO_LOCUS1648</name>
</gene>
<dbReference type="FunFam" id="1.25.40.120:FF:000035">
    <property type="entry name" value="Geranylgeranyl transferase type-2 subunit alpha"/>
    <property type="match status" value="1"/>
</dbReference>
<dbReference type="Proteomes" id="UP001153737">
    <property type="component" value="Chromosome 10"/>
</dbReference>
<keyword evidence="5 9" id="KW-0808">Transferase</keyword>
<protein>
    <recommendedName>
        <fullName evidence="3 9">Geranylgeranyl transferase type-2 subunit alpha</fullName>
        <ecNumber evidence="2 9">2.5.1.60</ecNumber>
    </recommendedName>
    <alternativeName>
        <fullName evidence="7 9">Geranylgeranyl transferase type II subunit alpha</fullName>
    </alternativeName>
</protein>
<comment type="catalytic activity">
    <reaction evidence="8 9">
        <text>geranylgeranyl diphosphate + L-cysteinyl-[protein] = S-geranylgeranyl-L-cysteinyl-[protein] + diphosphate</text>
        <dbReference type="Rhea" id="RHEA:21240"/>
        <dbReference type="Rhea" id="RHEA-COMP:10131"/>
        <dbReference type="Rhea" id="RHEA-COMP:11537"/>
        <dbReference type="ChEBI" id="CHEBI:29950"/>
        <dbReference type="ChEBI" id="CHEBI:33019"/>
        <dbReference type="ChEBI" id="CHEBI:57533"/>
        <dbReference type="ChEBI" id="CHEBI:86021"/>
        <dbReference type="EC" id="2.5.1.60"/>
    </reaction>
</comment>
<evidence type="ECO:0000256" key="6">
    <source>
        <dbReference type="ARBA" id="ARBA00022737"/>
    </source>
</evidence>
<keyword evidence="11" id="KW-1185">Reference proteome</keyword>
<dbReference type="PANTHER" id="PTHR11129">
    <property type="entry name" value="PROTEIN FARNESYLTRANSFERASE ALPHA SUBUNIT/RAB GERANYLGERANYL TRANSFERASE ALPHA SUBUNIT"/>
    <property type="match status" value="1"/>
</dbReference>
<evidence type="ECO:0000256" key="5">
    <source>
        <dbReference type="ARBA" id="ARBA00022679"/>
    </source>
</evidence>
<dbReference type="InterPro" id="IPR002088">
    <property type="entry name" value="Prenyl_trans_a"/>
</dbReference>
<dbReference type="EMBL" id="OU896716">
    <property type="protein sequence ID" value="CAG9814069.1"/>
    <property type="molecule type" value="Genomic_DNA"/>
</dbReference>
<dbReference type="PANTHER" id="PTHR11129:SF2">
    <property type="entry name" value="GERANYLGERANYL TRANSFERASE TYPE-2 SUBUNIT ALPHA"/>
    <property type="match status" value="1"/>
</dbReference>
<keyword evidence="6" id="KW-0677">Repeat</keyword>
<dbReference type="EC" id="2.5.1.60" evidence="2 9"/>
<dbReference type="PROSITE" id="PS51147">
    <property type="entry name" value="PFTA"/>
    <property type="match status" value="5"/>
</dbReference>
<dbReference type="GO" id="GO:0097354">
    <property type="term" value="P:prenylation"/>
    <property type="evidence" value="ECO:0007669"/>
    <property type="project" value="UniProtKB-UniRule"/>
</dbReference>
<evidence type="ECO:0000256" key="9">
    <source>
        <dbReference type="RuleBase" id="RU367120"/>
    </source>
</evidence>
<reference evidence="10" key="1">
    <citation type="submission" date="2022-01" db="EMBL/GenBank/DDBJ databases">
        <authorList>
            <person name="King R."/>
        </authorList>
    </citation>
    <scope>NUCLEOTIDE SEQUENCE</scope>
</reference>
<evidence type="ECO:0000256" key="3">
    <source>
        <dbReference type="ARBA" id="ARBA00014772"/>
    </source>
</evidence>
<keyword evidence="4 9" id="KW-0637">Prenyltransferase</keyword>
<dbReference type="Pfam" id="PF01239">
    <property type="entry name" value="PPTA"/>
    <property type="match status" value="5"/>
</dbReference>